<keyword evidence="1" id="KW-0479">Metal-binding</keyword>
<dbReference type="GO" id="GO:0003676">
    <property type="term" value="F:nucleic acid binding"/>
    <property type="evidence" value="ECO:0007669"/>
    <property type="project" value="InterPro"/>
</dbReference>
<proteinExistence type="predicted"/>
<dbReference type="Gene3D" id="4.10.60.10">
    <property type="entry name" value="Zinc finger, CCHC-type"/>
    <property type="match status" value="1"/>
</dbReference>
<comment type="caution">
    <text evidence="4">The sequence shown here is derived from an EMBL/GenBank/DDBJ whole genome shotgun (WGS) entry which is preliminary data.</text>
</comment>
<feature type="region of interest" description="Disordered" evidence="2">
    <location>
        <begin position="1"/>
        <end position="42"/>
    </location>
</feature>
<dbReference type="EMBL" id="JAUIZM010000004">
    <property type="protein sequence ID" value="KAK1388366.1"/>
    <property type="molecule type" value="Genomic_DNA"/>
</dbReference>
<keyword evidence="1" id="KW-0863">Zinc-finger</keyword>
<organism evidence="4 5">
    <name type="scientific">Heracleum sosnowskyi</name>
    <dbReference type="NCBI Taxonomy" id="360622"/>
    <lineage>
        <taxon>Eukaryota</taxon>
        <taxon>Viridiplantae</taxon>
        <taxon>Streptophyta</taxon>
        <taxon>Embryophyta</taxon>
        <taxon>Tracheophyta</taxon>
        <taxon>Spermatophyta</taxon>
        <taxon>Magnoliopsida</taxon>
        <taxon>eudicotyledons</taxon>
        <taxon>Gunneridae</taxon>
        <taxon>Pentapetalae</taxon>
        <taxon>asterids</taxon>
        <taxon>campanulids</taxon>
        <taxon>Apiales</taxon>
        <taxon>Apiaceae</taxon>
        <taxon>Apioideae</taxon>
        <taxon>apioid superclade</taxon>
        <taxon>Tordylieae</taxon>
        <taxon>Tordyliinae</taxon>
        <taxon>Heracleum</taxon>
    </lineage>
</organism>
<dbReference type="Pfam" id="PF00098">
    <property type="entry name" value="zf-CCHC"/>
    <property type="match status" value="1"/>
</dbReference>
<feature type="compositionally biased region" description="Basic and acidic residues" evidence="2">
    <location>
        <begin position="15"/>
        <end position="30"/>
    </location>
</feature>
<feature type="compositionally biased region" description="Acidic residues" evidence="2">
    <location>
        <begin position="31"/>
        <end position="42"/>
    </location>
</feature>
<sequence>MKKETAKATPNSDFCEGRGESRKGKGKMYEEGESSNQDEMDEPGEHLAFLSRRFSKLKFKKNPEVTKPYKKDFQPNKNFVERSKFKCFNCGIGGHFASECKKPKTEKKDRKFEPVDYKEKCFELLRKERAFITQDYD</sequence>
<protein>
    <recommendedName>
        <fullName evidence="3">CCHC-type domain-containing protein</fullName>
    </recommendedName>
</protein>
<keyword evidence="5" id="KW-1185">Reference proteome</keyword>
<reference evidence="4" key="2">
    <citation type="submission" date="2023-05" db="EMBL/GenBank/DDBJ databases">
        <authorList>
            <person name="Schelkunov M.I."/>
        </authorList>
    </citation>
    <scope>NUCLEOTIDE SEQUENCE</scope>
    <source>
        <strain evidence="4">Hsosn_3</strain>
        <tissue evidence="4">Leaf</tissue>
    </source>
</reference>
<dbReference type="SMART" id="SM00343">
    <property type="entry name" value="ZnF_C2HC"/>
    <property type="match status" value="1"/>
</dbReference>
<dbReference type="PROSITE" id="PS50158">
    <property type="entry name" value="ZF_CCHC"/>
    <property type="match status" value="1"/>
</dbReference>
<accession>A0AAD8MWZ7</accession>
<evidence type="ECO:0000256" key="2">
    <source>
        <dbReference type="SAM" id="MobiDB-lite"/>
    </source>
</evidence>
<dbReference type="AlphaFoldDB" id="A0AAD8MWZ7"/>
<evidence type="ECO:0000259" key="3">
    <source>
        <dbReference type="PROSITE" id="PS50158"/>
    </source>
</evidence>
<dbReference type="InterPro" id="IPR001878">
    <property type="entry name" value="Znf_CCHC"/>
</dbReference>
<dbReference type="GO" id="GO:0008270">
    <property type="term" value="F:zinc ion binding"/>
    <property type="evidence" value="ECO:0007669"/>
    <property type="project" value="UniProtKB-KW"/>
</dbReference>
<reference evidence="4" key="1">
    <citation type="submission" date="2023-02" db="EMBL/GenBank/DDBJ databases">
        <title>Genome of toxic invasive species Heracleum sosnowskyi carries increased number of genes despite the absence of recent whole-genome duplications.</title>
        <authorList>
            <person name="Schelkunov M."/>
            <person name="Shtratnikova V."/>
            <person name="Makarenko M."/>
            <person name="Klepikova A."/>
            <person name="Omelchenko D."/>
            <person name="Novikova G."/>
            <person name="Obukhova E."/>
            <person name="Bogdanov V."/>
            <person name="Penin A."/>
            <person name="Logacheva M."/>
        </authorList>
    </citation>
    <scope>NUCLEOTIDE SEQUENCE</scope>
    <source>
        <strain evidence="4">Hsosn_3</strain>
        <tissue evidence="4">Leaf</tissue>
    </source>
</reference>
<evidence type="ECO:0000256" key="1">
    <source>
        <dbReference type="PROSITE-ProRule" id="PRU00047"/>
    </source>
</evidence>
<evidence type="ECO:0000313" key="5">
    <source>
        <dbReference type="Proteomes" id="UP001237642"/>
    </source>
</evidence>
<dbReference type="Proteomes" id="UP001237642">
    <property type="component" value="Unassembled WGS sequence"/>
</dbReference>
<name>A0AAD8MWZ7_9APIA</name>
<keyword evidence="1" id="KW-0862">Zinc</keyword>
<feature type="domain" description="CCHC-type" evidence="3">
    <location>
        <begin position="86"/>
        <end position="102"/>
    </location>
</feature>
<gene>
    <name evidence="4" type="ORF">POM88_016544</name>
</gene>
<dbReference type="SUPFAM" id="SSF57756">
    <property type="entry name" value="Retrovirus zinc finger-like domains"/>
    <property type="match status" value="1"/>
</dbReference>
<dbReference type="InterPro" id="IPR036875">
    <property type="entry name" value="Znf_CCHC_sf"/>
</dbReference>
<evidence type="ECO:0000313" key="4">
    <source>
        <dbReference type="EMBL" id="KAK1388366.1"/>
    </source>
</evidence>